<dbReference type="InterPro" id="IPR010035">
    <property type="entry name" value="Thi_S"/>
</dbReference>
<evidence type="ECO:0000313" key="2">
    <source>
        <dbReference type="Proteomes" id="UP000659047"/>
    </source>
</evidence>
<dbReference type="InterPro" id="IPR003749">
    <property type="entry name" value="ThiS/MoaD-like"/>
</dbReference>
<dbReference type="AlphaFoldDB" id="A0A8K0V869"/>
<dbReference type="Proteomes" id="UP000659047">
    <property type="component" value="Unassembled WGS sequence"/>
</dbReference>
<dbReference type="PANTHER" id="PTHR34472">
    <property type="entry name" value="SULFUR CARRIER PROTEIN THIS"/>
    <property type="match status" value="1"/>
</dbReference>
<dbReference type="Gene3D" id="3.10.20.30">
    <property type="match status" value="1"/>
</dbReference>
<dbReference type="RefSeq" id="WP_238715109.1">
    <property type="nucleotide sequence ID" value="NZ_JAEPBH010000057.1"/>
</dbReference>
<dbReference type="SUPFAM" id="SSF54285">
    <property type="entry name" value="MoaD/ThiS"/>
    <property type="match status" value="1"/>
</dbReference>
<evidence type="ECO:0000313" key="1">
    <source>
        <dbReference type="EMBL" id="MBK4716840.1"/>
    </source>
</evidence>
<protein>
    <submittedName>
        <fullName evidence="1">Sulfur carrier protein ThiS</fullName>
    </submittedName>
</protein>
<proteinExistence type="predicted"/>
<dbReference type="CDD" id="cd00565">
    <property type="entry name" value="Ubl_ThiS"/>
    <property type="match status" value="1"/>
</dbReference>
<keyword evidence="2" id="KW-1185">Reference proteome</keyword>
<dbReference type="NCBIfam" id="TIGR01683">
    <property type="entry name" value="thiS"/>
    <property type="match status" value="1"/>
</dbReference>
<organism evidence="1 2">
    <name type="scientific">Tenebrionibacter intestinalis</name>
    <dbReference type="NCBI Taxonomy" id="2799638"/>
    <lineage>
        <taxon>Bacteria</taxon>
        <taxon>Pseudomonadati</taxon>
        <taxon>Pseudomonadota</taxon>
        <taxon>Gammaproteobacteria</taxon>
        <taxon>Enterobacterales</taxon>
        <taxon>Enterobacteriaceae</taxon>
        <taxon>Tenebrionibacter/Tenebrionicola group</taxon>
        <taxon>Tenebrionibacter</taxon>
    </lineage>
</organism>
<dbReference type="InterPro" id="IPR012675">
    <property type="entry name" value="Beta-grasp_dom_sf"/>
</dbReference>
<dbReference type="InterPro" id="IPR016155">
    <property type="entry name" value="Mopterin_synth/thiamin_S_b"/>
</dbReference>
<accession>A0A8K0V869</accession>
<sequence>MHILLNDAPLRCEPGETLRQLLARLELDNPGSALALNQTILPRERWDHHILQDGDVLLLFQAIAGG</sequence>
<comment type="caution">
    <text evidence="1">The sequence shown here is derived from an EMBL/GenBank/DDBJ whole genome shotgun (WGS) entry which is preliminary data.</text>
</comment>
<dbReference type="PANTHER" id="PTHR34472:SF1">
    <property type="entry name" value="SULFUR CARRIER PROTEIN THIS"/>
    <property type="match status" value="1"/>
</dbReference>
<dbReference type="Pfam" id="PF02597">
    <property type="entry name" value="ThiS"/>
    <property type="match status" value="1"/>
</dbReference>
<reference evidence="1" key="1">
    <citation type="submission" date="2021-01" db="EMBL/GenBank/DDBJ databases">
        <title>Intestinitalea alba gen. nov., sp. nov., a novel genus of the family Enterobacteriaceae, isolated from the gut of the plastic-eating mealworm Tenebrio molitor L.</title>
        <authorList>
            <person name="Yang Y."/>
        </authorList>
    </citation>
    <scope>NUCLEOTIDE SEQUENCE</scope>
    <source>
        <strain evidence="1">BIT-L3</strain>
    </source>
</reference>
<name>A0A8K0V869_9ENTR</name>
<gene>
    <name evidence="1" type="primary">thiS</name>
    <name evidence="1" type="ORF">JJB97_16175</name>
</gene>
<dbReference type="EMBL" id="JAEPBH010000057">
    <property type="protein sequence ID" value="MBK4716840.1"/>
    <property type="molecule type" value="Genomic_DNA"/>
</dbReference>